<evidence type="ECO:0000313" key="2">
    <source>
        <dbReference type="EMBL" id="GAW81462.1"/>
    </source>
</evidence>
<name>A0A1Y1JKZ0_PLAGO</name>
<evidence type="ECO:0000256" key="1">
    <source>
        <dbReference type="SAM" id="MobiDB-lite"/>
    </source>
</evidence>
<dbReference type="Proteomes" id="UP000195521">
    <property type="component" value="Unassembled WGS sequence"/>
</dbReference>
<sequence length="176" mass="20161">MNNKKGKEKNKDDNSFDEHPVEEEMKRGAGKEEPIAADEGNIVTDDETIALNGQVKGLKEGCVNLIQNYVDPKKYNKFKNDGSFLEQVLALQKKKKVRKLKESEVTDVKKKKSRKTSSQTEEDGEEEETKEEKKENELNEEDEREIAIKNEYLEKINKMKEEGFFTDKGIGAGMVK</sequence>
<feature type="region of interest" description="Disordered" evidence="1">
    <location>
        <begin position="1"/>
        <end position="42"/>
    </location>
</feature>
<protein>
    <submittedName>
        <fullName evidence="2">Uncharacterized protein</fullName>
    </submittedName>
</protein>
<organism evidence="2 3">
    <name type="scientific">Plasmodium gonderi</name>
    <dbReference type="NCBI Taxonomy" id="77519"/>
    <lineage>
        <taxon>Eukaryota</taxon>
        <taxon>Sar</taxon>
        <taxon>Alveolata</taxon>
        <taxon>Apicomplexa</taxon>
        <taxon>Aconoidasida</taxon>
        <taxon>Haemosporida</taxon>
        <taxon>Plasmodiidae</taxon>
        <taxon>Plasmodium</taxon>
        <taxon>Plasmodium (Plasmodium)</taxon>
    </lineage>
</organism>
<dbReference type="RefSeq" id="XP_028544051.1">
    <property type="nucleotide sequence ID" value="XM_028688250.1"/>
</dbReference>
<feature type="compositionally biased region" description="Acidic residues" evidence="1">
    <location>
        <begin position="120"/>
        <end position="129"/>
    </location>
</feature>
<reference evidence="3" key="1">
    <citation type="submission" date="2017-04" db="EMBL/GenBank/DDBJ databases">
        <title>Plasmodium gonderi genome.</title>
        <authorList>
            <person name="Arisue N."/>
            <person name="Honma H."/>
            <person name="Kawai S."/>
            <person name="Tougan T."/>
            <person name="Tanabe K."/>
            <person name="Horii T."/>
        </authorList>
    </citation>
    <scope>NUCLEOTIDE SEQUENCE [LARGE SCALE GENOMIC DNA]</scope>
    <source>
        <strain evidence="3">ATCC 30045</strain>
    </source>
</reference>
<dbReference type="OrthoDB" id="387465at2759"/>
<gene>
    <name evidence="2" type="ORF">PGO_102200</name>
</gene>
<comment type="caution">
    <text evidence="2">The sequence shown here is derived from an EMBL/GenBank/DDBJ whole genome shotgun (WGS) entry which is preliminary data.</text>
</comment>
<feature type="region of interest" description="Disordered" evidence="1">
    <location>
        <begin position="95"/>
        <end position="145"/>
    </location>
</feature>
<dbReference type="GeneID" id="39748185"/>
<proteinExistence type="predicted"/>
<evidence type="ECO:0000313" key="3">
    <source>
        <dbReference type="Proteomes" id="UP000195521"/>
    </source>
</evidence>
<keyword evidence="3" id="KW-1185">Reference proteome</keyword>
<accession>A0A1Y1JKZ0</accession>
<feature type="compositionally biased region" description="Basic and acidic residues" evidence="1">
    <location>
        <begin position="9"/>
        <end position="34"/>
    </location>
</feature>
<dbReference type="EMBL" id="BDQF01000011">
    <property type="protein sequence ID" value="GAW81462.1"/>
    <property type="molecule type" value="Genomic_DNA"/>
</dbReference>
<dbReference type="AlphaFoldDB" id="A0A1Y1JKZ0"/>